<keyword evidence="8 9" id="KW-0961">Cell wall biogenesis/degradation</keyword>
<dbReference type="EMBL" id="CP012508">
    <property type="protein sequence ID" value="ALB21547.1"/>
    <property type="molecule type" value="Genomic_DNA"/>
</dbReference>
<dbReference type="CDD" id="cd00118">
    <property type="entry name" value="LysM"/>
    <property type="match status" value="1"/>
</dbReference>
<dbReference type="GO" id="GO:0008360">
    <property type="term" value="P:regulation of cell shape"/>
    <property type="evidence" value="ECO:0007669"/>
    <property type="project" value="UniProtKB-UniRule"/>
</dbReference>
<dbReference type="CDD" id="cd16913">
    <property type="entry name" value="YkuD_like"/>
    <property type="match status" value="1"/>
</dbReference>
<evidence type="ECO:0000256" key="7">
    <source>
        <dbReference type="ARBA" id="ARBA00022984"/>
    </source>
</evidence>
<dbReference type="Pfam" id="PF03734">
    <property type="entry name" value="YkuD"/>
    <property type="match status" value="1"/>
</dbReference>
<proteinExistence type="inferred from homology"/>
<reference evidence="11 12" key="1">
    <citation type="journal article" date="2014" name="Genome Announc.">
        <title>Comparative Genome Analysis of Two Isolates of the Fish Pathogen Piscirickettsia salmonis from Different Hosts Reveals Major Differences in Virulence-Associated Secretion Systems.</title>
        <authorList>
            <person name="Bohle H."/>
            <person name="Henriquez P."/>
            <person name="Grothusen H."/>
            <person name="Navas E."/>
            <person name="Sandoval A."/>
            <person name="Bustamante F."/>
            <person name="Bustos P."/>
            <person name="Mancilla M."/>
        </authorList>
    </citation>
    <scope>NUCLEOTIDE SEQUENCE [LARGE SCALE GENOMIC DNA]</scope>
    <source>
        <strain evidence="12">B1-32597</strain>
    </source>
</reference>
<evidence type="ECO:0000256" key="8">
    <source>
        <dbReference type="ARBA" id="ARBA00023316"/>
    </source>
</evidence>
<feature type="active site" description="Proton donor/acceptor" evidence="9">
    <location>
        <position position="200"/>
    </location>
</feature>
<name>A0A1L6TGJ2_PISSA</name>
<gene>
    <name evidence="11" type="ORF">KU39_363</name>
</gene>
<dbReference type="PROSITE" id="PS52029">
    <property type="entry name" value="LD_TPASE"/>
    <property type="match status" value="1"/>
</dbReference>
<dbReference type="Proteomes" id="UP000029558">
    <property type="component" value="Chromosome"/>
</dbReference>
<dbReference type="GO" id="GO:0005576">
    <property type="term" value="C:extracellular region"/>
    <property type="evidence" value="ECO:0007669"/>
    <property type="project" value="TreeGrafter"/>
</dbReference>
<keyword evidence="5" id="KW-0378">Hydrolase</keyword>
<dbReference type="GO" id="GO:0018104">
    <property type="term" value="P:peptidoglycan-protein cross-linking"/>
    <property type="evidence" value="ECO:0007669"/>
    <property type="project" value="TreeGrafter"/>
</dbReference>
<protein>
    <submittedName>
        <fullName evidence="11">L,D-transpeptidase catalytic domain protein</fullName>
    </submittedName>
</protein>
<keyword evidence="4" id="KW-0808">Transferase</keyword>
<dbReference type="GO" id="GO:0071972">
    <property type="term" value="F:peptidoglycan L,D-transpeptidase activity"/>
    <property type="evidence" value="ECO:0007669"/>
    <property type="project" value="TreeGrafter"/>
</dbReference>
<evidence type="ECO:0000256" key="5">
    <source>
        <dbReference type="ARBA" id="ARBA00022801"/>
    </source>
</evidence>
<evidence type="ECO:0000313" key="12">
    <source>
        <dbReference type="Proteomes" id="UP000029558"/>
    </source>
</evidence>
<organism evidence="11 12">
    <name type="scientific">Piscirickettsia salmonis</name>
    <dbReference type="NCBI Taxonomy" id="1238"/>
    <lineage>
        <taxon>Bacteria</taxon>
        <taxon>Pseudomonadati</taxon>
        <taxon>Pseudomonadota</taxon>
        <taxon>Gammaproteobacteria</taxon>
        <taxon>Thiotrichales</taxon>
        <taxon>Piscirickettsiaceae</taxon>
        <taxon>Piscirickettsia</taxon>
    </lineage>
</organism>
<dbReference type="SUPFAM" id="SSF141523">
    <property type="entry name" value="L,D-transpeptidase catalytic domain-like"/>
    <property type="match status" value="1"/>
</dbReference>
<dbReference type="RefSeq" id="WP_017377649.1">
    <property type="nucleotide sequence ID" value="NZ_LELB01000161.1"/>
</dbReference>
<dbReference type="PANTHER" id="PTHR30582">
    <property type="entry name" value="L,D-TRANSPEPTIDASE"/>
    <property type="match status" value="1"/>
</dbReference>
<dbReference type="GO" id="GO:0016757">
    <property type="term" value="F:glycosyltransferase activity"/>
    <property type="evidence" value="ECO:0007669"/>
    <property type="project" value="UniProtKB-KW"/>
</dbReference>
<dbReference type="InterPro" id="IPR005490">
    <property type="entry name" value="LD_TPept_cat_dom"/>
</dbReference>
<feature type="domain" description="L,D-TPase catalytic" evidence="10">
    <location>
        <begin position="103"/>
        <end position="240"/>
    </location>
</feature>
<dbReference type="InterPro" id="IPR038063">
    <property type="entry name" value="Transpep_catalytic_dom"/>
</dbReference>
<evidence type="ECO:0000256" key="4">
    <source>
        <dbReference type="ARBA" id="ARBA00022679"/>
    </source>
</evidence>
<accession>A0A1L6TGJ2</accession>
<evidence type="ECO:0000256" key="3">
    <source>
        <dbReference type="ARBA" id="ARBA00022676"/>
    </source>
</evidence>
<dbReference type="InterPro" id="IPR050979">
    <property type="entry name" value="LD-transpeptidase"/>
</dbReference>
<dbReference type="GO" id="GO:0071555">
    <property type="term" value="P:cell wall organization"/>
    <property type="evidence" value="ECO:0007669"/>
    <property type="project" value="UniProtKB-UniRule"/>
</dbReference>
<keyword evidence="7 9" id="KW-0573">Peptidoglycan synthesis</keyword>
<evidence type="ECO:0000256" key="6">
    <source>
        <dbReference type="ARBA" id="ARBA00022960"/>
    </source>
</evidence>
<evidence type="ECO:0000256" key="1">
    <source>
        <dbReference type="ARBA" id="ARBA00004752"/>
    </source>
</evidence>
<dbReference type="OrthoDB" id="9787225at2"/>
<comment type="pathway">
    <text evidence="1 9">Cell wall biogenesis; peptidoglycan biosynthesis.</text>
</comment>
<dbReference type="PANTHER" id="PTHR30582:SF24">
    <property type="entry name" value="L,D-TRANSPEPTIDASE ERFK_SRFK-RELATED"/>
    <property type="match status" value="1"/>
</dbReference>
<evidence type="ECO:0000256" key="2">
    <source>
        <dbReference type="ARBA" id="ARBA00005992"/>
    </source>
</evidence>
<feature type="active site" description="Nucleophile" evidence="9">
    <location>
        <position position="216"/>
    </location>
</feature>
<keyword evidence="3" id="KW-0328">Glycosyltransferase</keyword>
<dbReference type="InterPro" id="IPR018392">
    <property type="entry name" value="LysM"/>
</dbReference>
<dbReference type="Gene3D" id="2.40.440.10">
    <property type="entry name" value="L,D-transpeptidase catalytic domain-like"/>
    <property type="match status" value="1"/>
</dbReference>
<comment type="similarity">
    <text evidence="2">Belongs to the YkuD family.</text>
</comment>
<keyword evidence="6 9" id="KW-0133">Cell shape</keyword>
<dbReference type="AlphaFoldDB" id="A0A1L6TGJ2"/>
<evidence type="ECO:0000259" key="10">
    <source>
        <dbReference type="PROSITE" id="PS52029"/>
    </source>
</evidence>
<evidence type="ECO:0000313" key="11">
    <source>
        <dbReference type="EMBL" id="ALB21547.1"/>
    </source>
</evidence>
<sequence>MRISTQRHNTVARIALFTSSIFYTSAATAFTLPISSHNTNDVVGWQVITYSKAGDTPLKIAQRHSVSIQRLQALNPKVRHWQKQRIYLPYQVILPQLIQQQKSKITVNLAEKRLYYFNAKSKVLSVYPVSIGREHWRTPTPTKTTYIIHKKQHPTWNVPASIQRYYRAQGKSLPKQVPPGPENPLGTRALYLGITGILIHGTNQPASIGTASSSGCIRLYTNDIEHLYKQAGVNTPVKLIYQPYKVGFNENVLYIEAHPVISDYDKNNQQRQIIIEKLQNMTNNSKQLQINWSLVDKAIDEAAGIPVPIGKLFY</sequence>
<evidence type="ECO:0000256" key="9">
    <source>
        <dbReference type="PROSITE-ProRule" id="PRU01373"/>
    </source>
</evidence>